<dbReference type="EMBL" id="JADGMS010000010">
    <property type="protein sequence ID" value="KAF9674208.1"/>
    <property type="molecule type" value="Genomic_DNA"/>
</dbReference>
<accession>A0A835JTC4</accession>
<reference evidence="1 2" key="1">
    <citation type="submission" date="2020-10" db="EMBL/GenBank/DDBJ databases">
        <title>Plant Genome Project.</title>
        <authorList>
            <person name="Zhang R.-G."/>
        </authorList>
    </citation>
    <scope>NUCLEOTIDE SEQUENCE [LARGE SCALE GENOMIC DNA]</scope>
    <source>
        <strain evidence="1">FAFU-HL-1</strain>
        <tissue evidence="1">Leaf</tissue>
    </source>
</reference>
<dbReference type="Proteomes" id="UP000657918">
    <property type="component" value="Unassembled WGS sequence"/>
</dbReference>
<gene>
    <name evidence="1" type="ORF">SADUNF_Sadunf10G0103700</name>
</gene>
<evidence type="ECO:0000313" key="2">
    <source>
        <dbReference type="Proteomes" id="UP000657918"/>
    </source>
</evidence>
<sequence>MARRLEQSCSQGRFGTPVSKPVKGGLKCGVFSFYHDLAILAINFTQDGFKLDPGKGVPSLVELKKRNI</sequence>
<evidence type="ECO:0000313" key="1">
    <source>
        <dbReference type="EMBL" id="KAF9674208.1"/>
    </source>
</evidence>
<dbReference type="AlphaFoldDB" id="A0A835JTC4"/>
<name>A0A835JTC4_9ROSI</name>
<proteinExistence type="predicted"/>
<keyword evidence="2" id="KW-1185">Reference proteome</keyword>
<protein>
    <submittedName>
        <fullName evidence="1">Uncharacterized protein</fullName>
    </submittedName>
</protein>
<comment type="caution">
    <text evidence="1">The sequence shown here is derived from an EMBL/GenBank/DDBJ whole genome shotgun (WGS) entry which is preliminary data.</text>
</comment>
<organism evidence="1 2">
    <name type="scientific">Salix dunnii</name>
    <dbReference type="NCBI Taxonomy" id="1413687"/>
    <lineage>
        <taxon>Eukaryota</taxon>
        <taxon>Viridiplantae</taxon>
        <taxon>Streptophyta</taxon>
        <taxon>Embryophyta</taxon>
        <taxon>Tracheophyta</taxon>
        <taxon>Spermatophyta</taxon>
        <taxon>Magnoliopsida</taxon>
        <taxon>eudicotyledons</taxon>
        <taxon>Gunneridae</taxon>
        <taxon>Pentapetalae</taxon>
        <taxon>rosids</taxon>
        <taxon>fabids</taxon>
        <taxon>Malpighiales</taxon>
        <taxon>Salicaceae</taxon>
        <taxon>Saliceae</taxon>
        <taxon>Salix</taxon>
    </lineage>
</organism>